<dbReference type="RefSeq" id="XP_007923389.1">
    <property type="nucleotide sequence ID" value="XM_007925198.1"/>
</dbReference>
<gene>
    <name evidence="2" type="ORF">MYCFIDRAFT_181823</name>
</gene>
<dbReference type="VEuPathDB" id="FungiDB:MYCFIDRAFT_181823"/>
<name>M3AMW7_PSEFD</name>
<organism evidence="2 3">
    <name type="scientific">Pseudocercospora fijiensis (strain CIRAD86)</name>
    <name type="common">Black leaf streak disease fungus</name>
    <name type="synonym">Mycosphaerella fijiensis</name>
    <dbReference type="NCBI Taxonomy" id="383855"/>
    <lineage>
        <taxon>Eukaryota</taxon>
        <taxon>Fungi</taxon>
        <taxon>Dikarya</taxon>
        <taxon>Ascomycota</taxon>
        <taxon>Pezizomycotina</taxon>
        <taxon>Dothideomycetes</taxon>
        <taxon>Dothideomycetidae</taxon>
        <taxon>Mycosphaerellales</taxon>
        <taxon>Mycosphaerellaceae</taxon>
        <taxon>Pseudocercospora</taxon>
    </lineage>
</organism>
<evidence type="ECO:0000256" key="1">
    <source>
        <dbReference type="SAM" id="SignalP"/>
    </source>
</evidence>
<dbReference type="KEGG" id="pfj:MYCFIDRAFT_181823"/>
<dbReference type="HOGENOM" id="CLU_3069726_0_0_1"/>
<keyword evidence="3" id="KW-1185">Reference proteome</keyword>
<proteinExistence type="predicted"/>
<evidence type="ECO:0000313" key="2">
    <source>
        <dbReference type="EMBL" id="EME85941.1"/>
    </source>
</evidence>
<feature type="signal peptide" evidence="1">
    <location>
        <begin position="1"/>
        <end position="18"/>
    </location>
</feature>
<dbReference type="Proteomes" id="UP000016932">
    <property type="component" value="Unassembled WGS sequence"/>
</dbReference>
<protein>
    <submittedName>
        <fullName evidence="2">Uncharacterized protein</fullName>
    </submittedName>
</protein>
<feature type="chain" id="PRO_5004031423" evidence="1">
    <location>
        <begin position="19"/>
        <end position="53"/>
    </location>
</feature>
<dbReference type="AlphaFoldDB" id="M3AMW7"/>
<accession>M3AMW7</accession>
<dbReference type="EMBL" id="KB446556">
    <property type="protein sequence ID" value="EME85941.1"/>
    <property type="molecule type" value="Genomic_DNA"/>
</dbReference>
<reference evidence="2 3" key="1">
    <citation type="journal article" date="2012" name="PLoS Pathog.">
        <title>Diverse lifestyles and strategies of plant pathogenesis encoded in the genomes of eighteen Dothideomycetes fungi.</title>
        <authorList>
            <person name="Ohm R.A."/>
            <person name="Feau N."/>
            <person name="Henrissat B."/>
            <person name="Schoch C.L."/>
            <person name="Horwitz B.A."/>
            <person name="Barry K.W."/>
            <person name="Condon B.J."/>
            <person name="Copeland A.C."/>
            <person name="Dhillon B."/>
            <person name="Glaser F."/>
            <person name="Hesse C.N."/>
            <person name="Kosti I."/>
            <person name="LaButti K."/>
            <person name="Lindquist E.A."/>
            <person name="Lucas S."/>
            <person name="Salamov A.A."/>
            <person name="Bradshaw R.E."/>
            <person name="Ciuffetti L."/>
            <person name="Hamelin R.C."/>
            <person name="Kema G.H.J."/>
            <person name="Lawrence C."/>
            <person name="Scott J.A."/>
            <person name="Spatafora J.W."/>
            <person name="Turgeon B.G."/>
            <person name="de Wit P.J.G.M."/>
            <person name="Zhong S."/>
            <person name="Goodwin S.B."/>
            <person name="Grigoriev I.V."/>
        </authorList>
    </citation>
    <scope>NUCLEOTIDE SEQUENCE [LARGE SCALE GENOMIC DNA]</scope>
    <source>
        <strain evidence="2 3">CIRAD86</strain>
    </source>
</reference>
<keyword evidence="1" id="KW-0732">Signal</keyword>
<dbReference type="GeneID" id="19334576"/>
<sequence>MLFSSIPPLLCLAVAVSAQQDGARFYGYGSGIKGYPLFYSDGAYTEPKESRNG</sequence>
<evidence type="ECO:0000313" key="3">
    <source>
        <dbReference type="Proteomes" id="UP000016932"/>
    </source>
</evidence>